<sequence>MLGIGRAKLNSNPQKAQKYKLLQKELTRQKSLPPAAEDDVRTLNRPHGRSACGVSNQPQRFLKDLREHLEADAQKDDAAALALATVRDAVGQCGRDSSEIRLLGSKFSCRLCSRFFPPALCYIEDGDAVDHLVDSDDFPEVAPFPAPEPANVPWLFCVLVNETIPLGDLFEPWELFMIGNEEELHTNGEDEHVEVSVFETQTKQGVRAYEVRPFGFHAMAAYLREFKAGCESPLTGPAWVEGKSRKGDGVELRSSSGTLMVEVNVVTWNVLNTHYMEYIYADTQVIELMENHACPKHVVCLQECWPELLDLLEARLSRRGFRVLRSGARDEQNQEAMIYDVKGLDLNLEHDRVAGKMGTHRKRALASDFRIYRAETGYANSDPRKANQGKLRVITTHVPDVPFGGAREVEANGRLAGTMFFWQRYDVVPCLTAPHEVQRDLAATAEVRQRRLQELLGKRSGKLNWQVSSRIEKAFKRLPIEVVGEEKAQANQGARTKAHERKVARSSAAEGAEKELKGLRLEVDQLMKAKAAMAKPKQAAALDQSSAPSVLEVKKEVMLELKRGIMATAPVKEGEEVPGKRELLNASAGAKENCLFHEAAELDDDQEMGDFLGPSRAALHVVFFPDGNFGIRTAELHDPIAKTAFLKLLGREIGRYRWVEADKAQAPAKGNLQDNLAVGSMGKVPSV</sequence>
<dbReference type="Proteomes" id="UP000186817">
    <property type="component" value="Unassembled WGS sequence"/>
</dbReference>
<dbReference type="EMBL" id="LSRX01001006">
    <property type="protein sequence ID" value="OLP84925.1"/>
    <property type="molecule type" value="Genomic_DNA"/>
</dbReference>
<evidence type="ECO:0000313" key="3">
    <source>
        <dbReference type="Proteomes" id="UP000186817"/>
    </source>
</evidence>
<proteinExistence type="predicted"/>
<dbReference type="InterPro" id="IPR036691">
    <property type="entry name" value="Endo/exonu/phosph_ase_sf"/>
</dbReference>
<evidence type="ECO:0000256" key="1">
    <source>
        <dbReference type="SAM" id="MobiDB-lite"/>
    </source>
</evidence>
<protein>
    <submittedName>
        <fullName evidence="2">Uncharacterized protein</fullName>
    </submittedName>
</protein>
<comment type="caution">
    <text evidence="2">The sequence shown here is derived from an EMBL/GenBank/DDBJ whole genome shotgun (WGS) entry which is preliminary data.</text>
</comment>
<keyword evidence="3" id="KW-1185">Reference proteome</keyword>
<dbReference type="SUPFAM" id="SSF56219">
    <property type="entry name" value="DNase I-like"/>
    <property type="match status" value="1"/>
</dbReference>
<feature type="region of interest" description="Disordered" evidence="1">
    <location>
        <begin position="31"/>
        <end position="55"/>
    </location>
</feature>
<dbReference type="AlphaFoldDB" id="A0A1Q9CPV9"/>
<organism evidence="2 3">
    <name type="scientific">Symbiodinium microadriaticum</name>
    <name type="common">Dinoflagellate</name>
    <name type="synonym">Zooxanthella microadriatica</name>
    <dbReference type="NCBI Taxonomy" id="2951"/>
    <lineage>
        <taxon>Eukaryota</taxon>
        <taxon>Sar</taxon>
        <taxon>Alveolata</taxon>
        <taxon>Dinophyceae</taxon>
        <taxon>Suessiales</taxon>
        <taxon>Symbiodiniaceae</taxon>
        <taxon>Symbiodinium</taxon>
    </lineage>
</organism>
<name>A0A1Q9CPV9_SYMMI</name>
<gene>
    <name evidence="2" type="ORF">AK812_SmicGene34152</name>
</gene>
<reference evidence="2 3" key="1">
    <citation type="submission" date="2016-02" db="EMBL/GenBank/DDBJ databases">
        <title>Genome analysis of coral dinoflagellate symbionts highlights evolutionary adaptations to a symbiotic lifestyle.</title>
        <authorList>
            <person name="Aranda M."/>
            <person name="Li Y."/>
            <person name="Liew Y.J."/>
            <person name="Baumgarten S."/>
            <person name="Simakov O."/>
            <person name="Wilson M."/>
            <person name="Piel J."/>
            <person name="Ashoor H."/>
            <person name="Bougouffa S."/>
            <person name="Bajic V.B."/>
            <person name="Ryu T."/>
            <person name="Ravasi T."/>
            <person name="Bayer T."/>
            <person name="Micklem G."/>
            <person name="Kim H."/>
            <person name="Bhak J."/>
            <person name="Lajeunesse T.C."/>
            <person name="Voolstra C.R."/>
        </authorList>
    </citation>
    <scope>NUCLEOTIDE SEQUENCE [LARGE SCALE GENOMIC DNA]</scope>
    <source>
        <strain evidence="2 3">CCMP2467</strain>
    </source>
</reference>
<dbReference type="OrthoDB" id="414976at2759"/>
<accession>A0A1Q9CPV9</accession>
<evidence type="ECO:0000313" key="2">
    <source>
        <dbReference type="EMBL" id="OLP84925.1"/>
    </source>
</evidence>
<dbReference type="Gene3D" id="3.60.10.10">
    <property type="entry name" value="Endonuclease/exonuclease/phosphatase"/>
    <property type="match status" value="1"/>
</dbReference>